<feature type="chain" id="PRO_5047069793" description="Lipoprotein" evidence="2">
    <location>
        <begin position="21"/>
        <end position="279"/>
    </location>
</feature>
<dbReference type="RefSeq" id="WP_377772517.1">
    <property type="nucleotide sequence ID" value="NZ_JBHUHO010000030.1"/>
</dbReference>
<proteinExistence type="predicted"/>
<dbReference type="Proteomes" id="UP001597362">
    <property type="component" value="Unassembled WGS sequence"/>
</dbReference>
<evidence type="ECO:0000313" key="3">
    <source>
        <dbReference type="EMBL" id="MFD2116395.1"/>
    </source>
</evidence>
<dbReference type="PROSITE" id="PS51257">
    <property type="entry name" value="PROKAR_LIPOPROTEIN"/>
    <property type="match status" value="1"/>
</dbReference>
<evidence type="ECO:0000256" key="1">
    <source>
        <dbReference type="SAM" id="Coils"/>
    </source>
</evidence>
<name>A0ABW4YL02_9BACL</name>
<protein>
    <recommendedName>
        <fullName evidence="5">Lipoprotein</fullName>
    </recommendedName>
</protein>
<dbReference type="EMBL" id="JBHUHO010000030">
    <property type="protein sequence ID" value="MFD2116395.1"/>
    <property type="molecule type" value="Genomic_DNA"/>
</dbReference>
<sequence length="279" mass="32329">MKYKILIALILLSVITGCTAISNTSELSQVKEEQIVLTTESKPEDLQNGPNVLHAKAQQFFYKKDLDGIKDTLTVLTDKYPTSVEQINAIEKLITTLSEKLEQEKEQEKKEAAKKQAAEEKRLEEKIEKMRTNYDLVKDITWYHDKTTTEGVDRSSFALYFGEQTTGYPWLRIRLQYSGYEWVFVDSYIIKVDDTTFNINPSNGKIKRDNKDGKVWEYYDALVTNEIYNIITAIIDSETTIIRHQGDQYYFDWFVIEAEKKALRNVLDAYEALGGKEPE</sequence>
<evidence type="ECO:0000313" key="4">
    <source>
        <dbReference type="Proteomes" id="UP001597362"/>
    </source>
</evidence>
<accession>A0ABW4YL02</accession>
<feature type="signal peptide" evidence="2">
    <location>
        <begin position="1"/>
        <end position="20"/>
    </location>
</feature>
<gene>
    <name evidence="3" type="ORF">ACFSJH_11745</name>
</gene>
<comment type="caution">
    <text evidence="3">The sequence shown here is derived from an EMBL/GenBank/DDBJ whole genome shotgun (WGS) entry which is preliminary data.</text>
</comment>
<feature type="coiled-coil region" evidence="1">
    <location>
        <begin position="87"/>
        <end position="140"/>
    </location>
</feature>
<evidence type="ECO:0000256" key="2">
    <source>
        <dbReference type="SAM" id="SignalP"/>
    </source>
</evidence>
<reference evidence="4" key="1">
    <citation type="journal article" date="2019" name="Int. J. Syst. Evol. Microbiol.">
        <title>The Global Catalogue of Microorganisms (GCM) 10K type strain sequencing project: providing services to taxonomists for standard genome sequencing and annotation.</title>
        <authorList>
            <consortium name="The Broad Institute Genomics Platform"/>
            <consortium name="The Broad Institute Genome Sequencing Center for Infectious Disease"/>
            <person name="Wu L."/>
            <person name="Ma J."/>
        </authorList>
    </citation>
    <scope>NUCLEOTIDE SEQUENCE [LARGE SCALE GENOMIC DNA]</scope>
    <source>
        <strain evidence="4">GH52</strain>
    </source>
</reference>
<keyword evidence="2" id="KW-0732">Signal</keyword>
<organism evidence="3 4">
    <name type="scientific">Paenibacillus yanchengensis</name>
    <dbReference type="NCBI Taxonomy" id="2035833"/>
    <lineage>
        <taxon>Bacteria</taxon>
        <taxon>Bacillati</taxon>
        <taxon>Bacillota</taxon>
        <taxon>Bacilli</taxon>
        <taxon>Bacillales</taxon>
        <taxon>Paenibacillaceae</taxon>
        <taxon>Paenibacillus</taxon>
    </lineage>
</organism>
<keyword evidence="1" id="KW-0175">Coiled coil</keyword>
<evidence type="ECO:0008006" key="5">
    <source>
        <dbReference type="Google" id="ProtNLM"/>
    </source>
</evidence>
<keyword evidence="4" id="KW-1185">Reference proteome</keyword>